<dbReference type="InterPro" id="IPR000120">
    <property type="entry name" value="Amidase"/>
</dbReference>
<gene>
    <name evidence="4" type="ORF">KSB_16360</name>
</gene>
<comment type="similarity">
    <text evidence="1">Belongs to the amidase family.</text>
</comment>
<evidence type="ECO:0000313" key="5">
    <source>
        <dbReference type="Proteomes" id="UP000654345"/>
    </source>
</evidence>
<sequence length="475" mass="51812">MSYLSIREVAEELQAGIIMPTELVEETLNLIEERDTEVKAFVTVMREEAMAQAEQAERELRTGLKRGPLHGIPIAIKDLIAVKGVRTTGSSQVLAEHVSEEDATVIELLRKSGAILIGKTNTYEFAYGPYSPPTRNPWDLTRTTGGSSGGSAAAVAAGMVLGAIGTDTGGSIRIPSALCGVTGLKPTYGRVSCHGVLPLSWSLDHVGPIARSAEDCAFIFDAIAKYDPRDPNSVSGPPSSPSRSTATLIEGAEGRGPLSLQGLRLGVPQEDFVAPLDPEIHMAWRGALHVLEENGAELVNVELPRPTMTTYRMVQKPEASLAHMQQGWFPHRGDLYTELVRTRLREGQEIPAVEYLKAQQERRAFTSQLRSILRTVDAFVLPTQAMGAIPAEQMGQEVTINGVQENATDAMLRMTMPFNLVGFPAVSFPCGFTSEHLPIGLQIAGKPFEEATVLRIAHAYQQLTDWHRREAWERQ</sequence>
<dbReference type="InterPro" id="IPR023631">
    <property type="entry name" value="Amidase_dom"/>
</dbReference>
<dbReference type="RefSeq" id="WP_201370000.1">
    <property type="nucleotide sequence ID" value="NZ_BNJG01000001.1"/>
</dbReference>
<evidence type="ECO:0000256" key="2">
    <source>
        <dbReference type="SAM" id="Coils"/>
    </source>
</evidence>
<organism evidence="4 5">
    <name type="scientific">Ktedonobacter robiniae</name>
    <dbReference type="NCBI Taxonomy" id="2778365"/>
    <lineage>
        <taxon>Bacteria</taxon>
        <taxon>Bacillati</taxon>
        <taxon>Chloroflexota</taxon>
        <taxon>Ktedonobacteria</taxon>
        <taxon>Ktedonobacterales</taxon>
        <taxon>Ktedonobacteraceae</taxon>
        <taxon>Ktedonobacter</taxon>
    </lineage>
</organism>
<reference evidence="4 5" key="1">
    <citation type="journal article" date="2021" name="Int. J. Syst. Evol. Microbiol.">
        <title>Reticulibacter mediterranei gen. nov., sp. nov., within the new family Reticulibacteraceae fam. nov., and Ktedonospora formicarum gen. nov., sp. nov., Ktedonobacter robiniae sp. nov., Dictyobacter formicarum sp. nov. and Dictyobacter arantiisoli sp. nov., belonging to the class Ktedonobacteria.</title>
        <authorList>
            <person name="Yabe S."/>
            <person name="Zheng Y."/>
            <person name="Wang C.M."/>
            <person name="Sakai Y."/>
            <person name="Abe K."/>
            <person name="Yokota A."/>
            <person name="Donadio S."/>
            <person name="Cavaletti L."/>
            <person name="Monciardini P."/>
        </authorList>
    </citation>
    <scope>NUCLEOTIDE SEQUENCE [LARGE SCALE GENOMIC DNA]</scope>
    <source>
        <strain evidence="4 5">SOSP1-30</strain>
    </source>
</reference>
<keyword evidence="5" id="KW-1185">Reference proteome</keyword>
<evidence type="ECO:0000259" key="3">
    <source>
        <dbReference type="Pfam" id="PF01425"/>
    </source>
</evidence>
<dbReference type="Gene3D" id="3.90.1300.10">
    <property type="entry name" value="Amidase signature (AS) domain"/>
    <property type="match status" value="1"/>
</dbReference>
<evidence type="ECO:0000313" key="4">
    <source>
        <dbReference type="EMBL" id="GHO53161.1"/>
    </source>
</evidence>
<dbReference type="PROSITE" id="PS00571">
    <property type="entry name" value="AMIDASES"/>
    <property type="match status" value="1"/>
</dbReference>
<feature type="domain" description="Amidase" evidence="3">
    <location>
        <begin position="22"/>
        <end position="454"/>
    </location>
</feature>
<dbReference type="Proteomes" id="UP000654345">
    <property type="component" value="Unassembled WGS sequence"/>
</dbReference>
<dbReference type="Pfam" id="PF01425">
    <property type="entry name" value="Amidase"/>
    <property type="match status" value="1"/>
</dbReference>
<dbReference type="EMBL" id="BNJG01000001">
    <property type="protein sequence ID" value="GHO53161.1"/>
    <property type="molecule type" value="Genomic_DNA"/>
</dbReference>
<keyword evidence="2" id="KW-0175">Coiled coil</keyword>
<dbReference type="SUPFAM" id="SSF75304">
    <property type="entry name" value="Amidase signature (AS) enzymes"/>
    <property type="match status" value="1"/>
</dbReference>
<comment type="caution">
    <text evidence="4">The sequence shown here is derived from an EMBL/GenBank/DDBJ whole genome shotgun (WGS) entry which is preliminary data.</text>
</comment>
<protein>
    <submittedName>
        <fullName evidence="4">Amidase</fullName>
    </submittedName>
</protein>
<dbReference type="PANTHER" id="PTHR11895:SF7">
    <property type="entry name" value="GLUTAMYL-TRNA(GLN) AMIDOTRANSFERASE SUBUNIT A, MITOCHONDRIAL"/>
    <property type="match status" value="1"/>
</dbReference>
<name>A0ABQ3UKF0_9CHLR</name>
<dbReference type="InterPro" id="IPR020556">
    <property type="entry name" value="Amidase_CS"/>
</dbReference>
<dbReference type="PANTHER" id="PTHR11895">
    <property type="entry name" value="TRANSAMIDASE"/>
    <property type="match status" value="1"/>
</dbReference>
<proteinExistence type="inferred from homology"/>
<feature type="coiled-coil region" evidence="2">
    <location>
        <begin position="39"/>
        <end position="66"/>
    </location>
</feature>
<dbReference type="InterPro" id="IPR036928">
    <property type="entry name" value="AS_sf"/>
</dbReference>
<evidence type="ECO:0000256" key="1">
    <source>
        <dbReference type="ARBA" id="ARBA00009199"/>
    </source>
</evidence>
<accession>A0ABQ3UKF0</accession>